<dbReference type="InterPro" id="IPR001650">
    <property type="entry name" value="Helicase_C-like"/>
</dbReference>
<dbReference type="InterPro" id="IPR006935">
    <property type="entry name" value="Helicase/UvrB_N"/>
</dbReference>
<keyword evidence="4 13" id="KW-0547">Nucleotide-binding</keyword>
<dbReference type="Gene3D" id="4.10.860.10">
    <property type="entry name" value="UVR domain"/>
    <property type="match status" value="1"/>
</dbReference>
<evidence type="ECO:0000256" key="12">
    <source>
        <dbReference type="ARBA" id="ARBA00029504"/>
    </source>
</evidence>
<comment type="similarity">
    <text evidence="2 13 14">Belongs to the UvrB family.</text>
</comment>
<evidence type="ECO:0000313" key="20">
    <source>
        <dbReference type="Proteomes" id="UP001327459"/>
    </source>
</evidence>
<dbReference type="Pfam" id="PF12344">
    <property type="entry name" value="UvrB"/>
    <property type="match status" value="1"/>
</dbReference>
<dbReference type="SMART" id="SM00487">
    <property type="entry name" value="DEXDc"/>
    <property type="match status" value="1"/>
</dbReference>
<evidence type="ECO:0000256" key="9">
    <source>
        <dbReference type="ARBA" id="ARBA00023204"/>
    </source>
</evidence>
<feature type="binding site" evidence="13">
    <location>
        <begin position="40"/>
        <end position="47"/>
    </location>
    <ligand>
        <name>ATP</name>
        <dbReference type="ChEBI" id="CHEBI:30616"/>
    </ligand>
</feature>
<dbReference type="CDD" id="cd18790">
    <property type="entry name" value="SF2_C_UvrB"/>
    <property type="match status" value="1"/>
</dbReference>
<evidence type="ECO:0000256" key="8">
    <source>
        <dbReference type="ARBA" id="ARBA00022881"/>
    </source>
</evidence>
<evidence type="ECO:0000256" key="5">
    <source>
        <dbReference type="ARBA" id="ARBA00022763"/>
    </source>
</evidence>
<dbReference type="InterPro" id="IPR004807">
    <property type="entry name" value="UvrB"/>
</dbReference>
<evidence type="ECO:0000256" key="14">
    <source>
        <dbReference type="RuleBase" id="RU003587"/>
    </source>
</evidence>
<keyword evidence="20" id="KW-1185">Reference proteome</keyword>
<dbReference type="PROSITE" id="PS50151">
    <property type="entry name" value="UVR"/>
    <property type="match status" value="1"/>
</dbReference>
<proteinExistence type="inferred from homology"/>
<dbReference type="InterPro" id="IPR024759">
    <property type="entry name" value="UvrB_YAD/RRR_dom"/>
</dbReference>
<keyword evidence="7 13" id="KW-0067">ATP-binding</keyword>
<evidence type="ECO:0000256" key="7">
    <source>
        <dbReference type="ARBA" id="ARBA00022840"/>
    </source>
</evidence>
<evidence type="ECO:0000256" key="13">
    <source>
        <dbReference type="HAMAP-Rule" id="MF_00204"/>
    </source>
</evidence>
<evidence type="ECO:0000256" key="4">
    <source>
        <dbReference type="ARBA" id="ARBA00022741"/>
    </source>
</evidence>
<gene>
    <name evidence="13 19" type="primary">uvrB</name>
    <name evidence="19" type="ORF">SR882_10535</name>
</gene>
<dbReference type="Pfam" id="PF00271">
    <property type="entry name" value="Helicase_C"/>
    <property type="match status" value="1"/>
</dbReference>
<keyword evidence="9 13" id="KW-0234">DNA repair</keyword>
<feature type="domain" description="UVR" evidence="16">
    <location>
        <begin position="634"/>
        <end position="669"/>
    </location>
</feature>
<keyword evidence="15" id="KW-0175">Coiled coil</keyword>
<dbReference type="InterPro" id="IPR027417">
    <property type="entry name" value="P-loop_NTPase"/>
</dbReference>
<dbReference type="PROSITE" id="PS51192">
    <property type="entry name" value="HELICASE_ATP_BIND_1"/>
    <property type="match status" value="1"/>
</dbReference>
<keyword evidence="8 13" id="KW-0267">Excision nuclease</keyword>
<protein>
    <recommendedName>
        <fullName evidence="12 13">UvrABC system protein B</fullName>
        <shortName evidence="13">Protein UvrB</shortName>
    </recommendedName>
    <alternativeName>
        <fullName evidence="13">Excinuclease ABC subunit B</fullName>
    </alternativeName>
</protein>
<dbReference type="EMBL" id="CP140153">
    <property type="protein sequence ID" value="WQH16186.1"/>
    <property type="molecule type" value="Genomic_DNA"/>
</dbReference>
<dbReference type="SUPFAM" id="SSF52540">
    <property type="entry name" value="P-loop containing nucleoside triphosphate hydrolases"/>
    <property type="match status" value="2"/>
</dbReference>
<dbReference type="InterPro" id="IPR041471">
    <property type="entry name" value="UvrB_inter"/>
</dbReference>
<comment type="function">
    <text evidence="13">The UvrABC repair system catalyzes the recognition and processing of DNA lesions. A damage recognition complex composed of 2 UvrA and 2 UvrB subunits scans DNA for abnormalities. Upon binding of the UvrA(2)B(2) complex to a putative damaged site, the DNA wraps around one UvrB monomer. DNA wrap is dependent on ATP binding by UvrB and probably causes local melting of the DNA helix, facilitating insertion of UvrB beta-hairpin between the DNA strands. Then UvrB probes one DNA strand for the presence of a lesion. If a lesion is found the UvrA subunits dissociate and the UvrB-DNA preincision complex is formed. This complex is subsequently bound by UvrC and the second UvrB is released. If no lesion is found, the DNA wraps around the other UvrB subunit that will check the other stand for damage.</text>
</comment>
<evidence type="ECO:0000256" key="6">
    <source>
        <dbReference type="ARBA" id="ARBA00022769"/>
    </source>
</evidence>
<keyword evidence="3 13" id="KW-0963">Cytoplasm</keyword>
<comment type="domain">
    <text evidence="13">The beta-hairpin motif is involved in DNA binding.</text>
</comment>
<dbReference type="HAMAP" id="MF_00204">
    <property type="entry name" value="UvrB"/>
    <property type="match status" value="1"/>
</dbReference>
<evidence type="ECO:0000256" key="1">
    <source>
        <dbReference type="ARBA" id="ARBA00004496"/>
    </source>
</evidence>
<dbReference type="Pfam" id="PF04851">
    <property type="entry name" value="ResIII"/>
    <property type="match status" value="1"/>
</dbReference>
<dbReference type="InterPro" id="IPR001943">
    <property type="entry name" value="UVR_dom"/>
</dbReference>
<dbReference type="NCBIfam" id="NF003673">
    <property type="entry name" value="PRK05298.1"/>
    <property type="match status" value="1"/>
</dbReference>
<dbReference type="PROSITE" id="PS51194">
    <property type="entry name" value="HELICASE_CTER"/>
    <property type="match status" value="1"/>
</dbReference>
<dbReference type="InterPro" id="IPR036876">
    <property type="entry name" value="UVR_dom_sf"/>
</dbReference>
<dbReference type="Proteomes" id="UP001327459">
    <property type="component" value="Chromosome"/>
</dbReference>
<dbReference type="Pfam" id="PF17757">
    <property type="entry name" value="UvrB_inter"/>
    <property type="match status" value="1"/>
</dbReference>
<dbReference type="Gene3D" id="3.40.50.300">
    <property type="entry name" value="P-loop containing nucleotide triphosphate hydrolases"/>
    <property type="match status" value="3"/>
</dbReference>
<name>A0ABZ0YVH8_9GAMM</name>
<feature type="domain" description="Helicase C-terminal" evidence="18">
    <location>
        <begin position="431"/>
        <end position="597"/>
    </location>
</feature>
<evidence type="ECO:0000313" key="19">
    <source>
        <dbReference type="EMBL" id="WQH16186.1"/>
    </source>
</evidence>
<dbReference type="SUPFAM" id="SSF46600">
    <property type="entry name" value="C-terminal UvrC-binding domain of UvrB"/>
    <property type="match status" value="1"/>
</dbReference>
<dbReference type="SMART" id="SM00490">
    <property type="entry name" value="HELICc"/>
    <property type="match status" value="1"/>
</dbReference>
<evidence type="ECO:0000256" key="11">
    <source>
        <dbReference type="ARBA" id="ARBA00026033"/>
    </source>
</evidence>
<keyword evidence="19" id="KW-0378">Hydrolase</keyword>
<evidence type="ECO:0000259" key="17">
    <source>
        <dbReference type="PROSITE" id="PS51192"/>
    </source>
</evidence>
<feature type="domain" description="Helicase ATP-binding" evidence="17">
    <location>
        <begin position="27"/>
        <end position="160"/>
    </location>
</feature>
<dbReference type="RefSeq" id="WP_322521201.1">
    <property type="nucleotide sequence ID" value="NZ_CP140153.1"/>
</dbReference>
<comment type="subcellular location">
    <subcellularLocation>
        <location evidence="1 13 14">Cytoplasm</location>
    </subcellularLocation>
</comment>
<dbReference type="GO" id="GO:0016787">
    <property type="term" value="F:hydrolase activity"/>
    <property type="evidence" value="ECO:0007669"/>
    <property type="project" value="UniProtKB-KW"/>
</dbReference>
<evidence type="ECO:0000256" key="10">
    <source>
        <dbReference type="ARBA" id="ARBA00023236"/>
    </source>
</evidence>
<evidence type="ECO:0000256" key="3">
    <source>
        <dbReference type="ARBA" id="ARBA00022490"/>
    </source>
</evidence>
<dbReference type="Pfam" id="PF02151">
    <property type="entry name" value="UVR"/>
    <property type="match status" value="1"/>
</dbReference>
<accession>A0ABZ0YVH8</accession>
<dbReference type="Gene3D" id="6.10.140.240">
    <property type="match status" value="1"/>
</dbReference>
<dbReference type="CDD" id="cd17916">
    <property type="entry name" value="DEXHc_UvrB"/>
    <property type="match status" value="1"/>
</dbReference>
<feature type="coiled-coil region" evidence="15">
    <location>
        <begin position="258"/>
        <end position="285"/>
    </location>
</feature>
<dbReference type="PANTHER" id="PTHR24029">
    <property type="entry name" value="UVRABC SYSTEM PROTEIN B"/>
    <property type="match status" value="1"/>
</dbReference>
<organism evidence="19 20">
    <name type="scientific">Guyparkeria halophila</name>
    <dbReference type="NCBI Taxonomy" id="47960"/>
    <lineage>
        <taxon>Bacteria</taxon>
        <taxon>Pseudomonadati</taxon>
        <taxon>Pseudomonadota</taxon>
        <taxon>Gammaproteobacteria</taxon>
        <taxon>Chromatiales</taxon>
        <taxon>Thioalkalibacteraceae</taxon>
        <taxon>Guyparkeria</taxon>
    </lineage>
</organism>
<feature type="short sequence motif" description="Beta-hairpin" evidence="13">
    <location>
        <begin position="93"/>
        <end position="116"/>
    </location>
</feature>
<keyword evidence="10 13" id="KW-0742">SOS response</keyword>
<dbReference type="NCBIfam" id="TIGR00631">
    <property type="entry name" value="uvrb"/>
    <property type="match status" value="1"/>
</dbReference>
<evidence type="ECO:0000256" key="2">
    <source>
        <dbReference type="ARBA" id="ARBA00008533"/>
    </source>
</evidence>
<comment type="subunit">
    <text evidence="11 13 14">Forms a heterotetramer with UvrA during the search for lesions. Interacts with UvrC in an incision complex.</text>
</comment>
<evidence type="ECO:0000259" key="18">
    <source>
        <dbReference type="PROSITE" id="PS51194"/>
    </source>
</evidence>
<evidence type="ECO:0000256" key="15">
    <source>
        <dbReference type="SAM" id="Coils"/>
    </source>
</evidence>
<keyword evidence="6 13" id="KW-0228">DNA excision</keyword>
<reference evidence="19 20" key="1">
    <citation type="submission" date="2023-11" db="EMBL/GenBank/DDBJ databases">
        <title>MicrobeMod: A computational toolkit for identifying prokaryotic methylation and restriction-modification with nanopore sequencing.</title>
        <authorList>
            <person name="Crits-Christoph A."/>
            <person name="Kang S.C."/>
            <person name="Lee H."/>
            <person name="Ostrov N."/>
        </authorList>
    </citation>
    <scope>NUCLEOTIDE SEQUENCE [LARGE SCALE GENOMIC DNA]</scope>
    <source>
        <strain evidence="19 20">ATCC 49870</strain>
    </source>
</reference>
<evidence type="ECO:0000259" key="16">
    <source>
        <dbReference type="PROSITE" id="PS50151"/>
    </source>
</evidence>
<sequence length="681" mass="77528">MSEHRFQIATDYQPAGDQPRAIETLVGGLNDGLMHQTLLGVTGSGKTFTMANVIHEVQRPALVLAPNKTLAAQLYGELKGFFPHNAVEYFVSYYDYYQPEAYVPASDTFIEKDASVNEHIEQMRLSATKALFERRDVIIVATVSSIYGLGDPEAYLKMILHLVRGDEVSQRQIIRRLAEMQYTRNDMEFRRGTYRVRGDVIDIHPAEADDEGVRIELFDDEIEQITLFDPLTGQVRRRVPRYTVYPSSHYVTPRERLLHAIEQIKVELDERLKDLESQDKLVEAQRLAQRTRFDIEMIQELGYCNGIENYSRYLSGRQTGEPPPCLYDYLPADALLIIDESHVTVPQLGGMYKGDRSRKETLVNFGFRLPSAMDNRPLKFEEFERLMPQTVYVSATPGPYEEAHADQIAEQVVRPTGLVDPQIEVRPVASQVDDLLSEIRLRAEKNQRVLVTVLTKRMAEDLTDYLMEHDVRVRYLHSDIDTVERVEIIQDLRLGEFDVLVGINLLREGLDIPEVSLIGILDADKQGFLRSERSLIQTIGRAARNLEGKAILYGDTITDAMRKAIDETDRRREKQLAHNEAMGITPRGIEKSVEDILQAGESRIPGARPGRKRRQDDKVVEGGDYAALSPDQAAKRIKTLEAEMHRHARDLEFEAAAQSRDELHKLKEAFFGATEPGYSDD</sequence>
<dbReference type="PANTHER" id="PTHR24029:SF0">
    <property type="entry name" value="UVRABC SYSTEM PROTEIN B"/>
    <property type="match status" value="1"/>
</dbReference>
<keyword evidence="5 13" id="KW-0227">DNA damage</keyword>
<dbReference type="InterPro" id="IPR014001">
    <property type="entry name" value="Helicase_ATP-bd"/>
</dbReference>